<dbReference type="InterPro" id="IPR036615">
    <property type="entry name" value="Mur_ligase_C_dom_sf"/>
</dbReference>
<dbReference type="SUPFAM" id="SSF53623">
    <property type="entry name" value="MurD-like peptide ligases, catalytic domain"/>
    <property type="match status" value="1"/>
</dbReference>
<evidence type="ECO:0000256" key="1">
    <source>
        <dbReference type="ARBA" id="ARBA00022490"/>
    </source>
</evidence>
<dbReference type="InterPro" id="IPR035911">
    <property type="entry name" value="MurE/MurF_N"/>
</dbReference>
<dbReference type="KEGG" id="gwc:GWCH70_0204"/>
<dbReference type="GO" id="GO:0008766">
    <property type="term" value="F:UDP-N-acetylmuramoylalanyl-D-glutamyl-2,6-diaminopimelate-D-alanyl-D-alanine ligase activity"/>
    <property type="evidence" value="ECO:0007669"/>
    <property type="project" value="RHEA"/>
</dbReference>
<accession>C5D4C7</accession>
<dbReference type="Gene3D" id="3.90.190.20">
    <property type="entry name" value="Mur ligase, C-terminal domain"/>
    <property type="match status" value="1"/>
</dbReference>
<evidence type="ECO:0000256" key="10">
    <source>
        <dbReference type="HAMAP-Rule" id="MF_02019"/>
    </source>
</evidence>
<dbReference type="UniPathway" id="UPA00219"/>
<keyword evidence="8 10" id="KW-0131">Cell cycle</keyword>
<comment type="function">
    <text evidence="10 11">Involved in cell wall formation. Catalyzes the final step in the synthesis of UDP-N-acetylmuramoyl-pentapeptide, the precursor of murein.</text>
</comment>
<dbReference type="InterPro" id="IPR000713">
    <property type="entry name" value="Mur_ligase_N"/>
</dbReference>
<evidence type="ECO:0000256" key="6">
    <source>
        <dbReference type="ARBA" id="ARBA00022960"/>
    </source>
</evidence>
<dbReference type="GO" id="GO:0005524">
    <property type="term" value="F:ATP binding"/>
    <property type="evidence" value="ECO:0007669"/>
    <property type="project" value="UniProtKB-UniRule"/>
</dbReference>
<proteinExistence type="inferred from homology"/>
<keyword evidence="5 10" id="KW-0067">ATP-binding</keyword>
<dbReference type="Pfam" id="PF08245">
    <property type="entry name" value="Mur_ligase_M"/>
    <property type="match status" value="1"/>
</dbReference>
<dbReference type="SUPFAM" id="SSF63418">
    <property type="entry name" value="MurE/MurF N-terminal domain"/>
    <property type="match status" value="1"/>
</dbReference>
<dbReference type="InterPro" id="IPR013221">
    <property type="entry name" value="Mur_ligase_cen"/>
</dbReference>
<comment type="pathway">
    <text evidence="10 11">Cell wall biogenesis; peptidoglycan biosynthesis.</text>
</comment>
<keyword evidence="4 10" id="KW-0547">Nucleotide-binding</keyword>
<feature type="binding site" evidence="10">
    <location>
        <begin position="118"/>
        <end position="124"/>
    </location>
    <ligand>
        <name>ATP</name>
        <dbReference type="ChEBI" id="CHEBI:30616"/>
    </ligand>
</feature>
<dbReference type="GO" id="GO:0047480">
    <property type="term" value="F:UDP-N-acetylmuramoyl-tripeptide-D-alanyl-D-alanine ligase activity"/>
    <property type="evidence" value="ECO:0007669"/>
    <property type="project" value="UniProtKB-UniRule"/>
</dbReference>
<gene>
    <name evidence="10" type="primary">murF</name>
    <name evidence="15" type="ordered locus">GWCH70_0204</name>
</gene>
<evidence type="ECO:0000256" key="4">
    <source>
        <dbReference type="ARBA" id="ARBA00022741"/>
    </source>
</evidence>
<keyword evidence="6 10" id="KW-0133">Cell shape</keyword>
<feature type="domain" description="Mur ligase central" evidence="14">
    <location>
        <begin position="116"/>
        <end position="303"/>
    </location>
</feature>
<dbReference type="AlphaFoldDB" id="C5D4C7"/>
<keyword evidence="1 10" id="KW-0963">Cytoplasm</keyword>
<keyword evidence="9 10" id="KW-0961">Cell wall biogenesis/degradation</keyword>
<keyword evidence="2 10" id="KW-0436">Ligase</keyword>
<organism evidence="15">
    <name type="scientific">Geobacillus sp. (strain WCH70)</name>
    <dbReference type="NCBI Taxonomy" id="471223"/>
    <lineage>
        <taxon>Bacteria</taxon>
        <taxon>Bacillati</taxon>
        <taxon>Bacillota</taxon>
        <taxon>Bacilli</taxon>
        <taxon>Bacillales</taxon>
        <taxon>Anoxybacillaceae</taxon>
        <taxon>Geobacillus</taxon>
    </lineage>
</organism>
<dbReference type="SUPFAM" id="SSF53244">
    <property type="entry name" value="MurD-like peptide ligases, peptide-binding domain"/>
    <property type="match status" value="1"/>
</dbReference>
<evidence type="ECO:0000256" key="9">
    <source>
        <dbReference type="ARBA" id="ARBA00023316"/>
    </source>
</evidence>
<evidence type="ECO:0000313" key="15">
    <source>
        <dbReference type="EMBL" id="ACS23135.1"/>
    </source>
</evidence>
<dbReference type="EMBL" id="CP001638">
    <property type="protein sequence ID" value="ACS23135.1"/>
    <property type="molecule type" value="Genomic_DNA"/>
</dbReference>
<evidence type="ECO:0000259" key="12">
    <source>
        <dbReference type="Pfam" id="PF01225"/>
    </source>
</evidence>
<dbReference type="NCBIfam" id="TIGR01143">
    <property type="entry name" value="murF"/>
    <property type="match status" value="1"/>
</dbReference>
<dbReference type="eggNOG" id="COG0770">
    <property type="taxonomic scope" value="Bacteria"/>
</dbReference>
<dbReference type="GO" id="GO:0008360">
    <property type="term" value="P:regulation of cell shape"/>
    <property type="evidence" value="ECO:0007669"/>
    <property type="project" value="UniProtKB-KW"/>
</dbReference>
<evidence type="ECO:0000256" key="7">
    <source>
        <dbReference type="ARBA" id="ARBA00022984"/>
    </source>
</evidence>
<evidence type="ECO:0000256" key="3">
    <source>
        <dbReference type="ARBA" id="ARBA00022618"/>
    </source>
</evidence>
<dbReference type="Gene3D" id="3.40.1190.10">
    <property type="entry name" value="Mur-like, catalytic domain"/>
    <property type="match status" value="1"/>
</dbReference>
<reference evidence="15" key="1">
    <citation type="submission" date="2009-06" db="EMBL/GenBank/DDBJ databases">
        <title>Complete sequence of chromosome of Geopacillus sp. WCH70.</title>
        <authorList>
            <consortium name="US DOE Joint Genome Institute"/>
            <person name="Lucas S."/>
            <person name="Copeland A."/>
            <person name="Lapidus A."/>
            <person name="Glavina del Rio T."/>
            <person name="Dalin E."/>
            <person name="Tice H."/>
            <person name="Bruce D."/>
            <person name="Goodwin L."/>
            <person name="Pitluck S."/>
            <person name="Chertkov O."/>
            <person name="Brettin T."/>
            <person name="Detter J.C."/>
            <person name="Han C."/>
            <person name="Larimer F."/>
            <person name="Land M."/>
            <person name="Hauser L."/>
            <person name="Kyrpides N."/>
            <person name="Mikhailova N."/>
            <person name="Brumm P."/>
            <person name="Mead D.A."/>
            <person name="Richardson P."/>
        </authorList>
    </citation>
    <scope>NUCLEOTIDE SEQUENCE [LARGE SCALE GENOMIC DNA]</scope>
    <source>
        <strain evidence="15">WCH70</strain>
    </source>
</reference>
<name>C5D4C7_GEOSW</name>
<dbReference type="HOGENOM" id="CLU_031507_1_1_9"/>
<evidence type="ECO:0000259" key="13">
    <source>
        <dbReference type="Pfam" id="PF02875"/>
    </source>
</evidence>
<dbReference type="EC" id="6.3.2.10" evidence="10 11"/>
<dbReference type="STRING" id="471223.GWCH70_0204"/>
<keyword evidence="7 10" id="KW-0573">Peptidoglycan synthesis</keyword>
<feature type="domain" description="Mur ligase C-terminal" evidence="13">
    <location>
        <begin position="325"/>
        <end position="451"/>
    </location>
</feature>
<evidence type="ECO:0000256" key="8">
    <source>
        <dbReference type="ARBA" id="ARBA00023306"/>
    </source>
</evidence>
<evidence type="ECO:0000256" key="5">
    <source>
        <dbReference type="ARBA" id="ARBA00022840"/>
    </source>
</evidence>
<comment type="subcellular location">
    <subcellularLocation>
        <location evidence="10 11">Cytoplasm</location>
    </subcellularLocation>
</comment>
<dbReference type="InterPro" id="IPR036565">
    <property type="entry name" value="Mur-like_cat_sf"/>
</dbReference>
<dbReference type="PANTHER" id="PTHR43024">
    <property type="entry name" value="UDP-N-ACETYLMURAMOYL-TRIPEPTIDE--D-ALANYL-D-ALANINE LIGASE"/>
    <property type="match status" value="1"/>
</dbReference>
<dbReference type="Pfam" id="PF02875">
    <property type="entry name" value="Mur_ligase_C"/>
    <property type="match status" value="1"/>
</dbReference>
<evidence type="ECO:0000256" key="11">
    <source>
        <dbReference type="RuleBase" id="RU004136"/>
    </source>
</evidence>
<comment type="catalytic activity">
    <reaction evidence="10 11">
        <text>D-alanyl-D-alanine + UDP-N-acetyl-alpha-D-muramoyl-L-alanyl-gamma-D-glutamyl-meso-2,6-diaminopimelate + ATP = UDP-N-acetyl-alpha-D-muramoyl-L-alanyl-gamma-D-glutamyl-meso-2,6-diaminopimeloyl-D-alanyl-D-alanine + ADP + phosphate + H(+)</text>
        <dbReference type="Rhea" id="RHEA:28374"/>
        <dbReference type="ChEBI" id="CHEBI:15378"/>
        <dbReference type="ChEBI" id="CHEBI:30616"/>
        <dbReference type="ChEBI" id="CHEBI:43474"/>
        <dbReference type="ChEBI" id="CHEBI:57822"/>
        <dbReference type="ChEBI" id="CHEBI:61386"/>
        <dbReference type="ChEBI" id="CHEBI:83905"/>
        <dbReference type="ChEBI" id="CHEBI:456216"/>
        <dbReference type="EC" id="6.3.2.10"/>
    </reaction>
</comment>
<comment type="similarity">
    <text evidence="10">Belongs to the MurCDEF family. MurF subfamily.</text>
</comment>
<dbReference type="GO" id="GO:0051301">
    <property type="term" value="P:cell division"/>
    <property type="evidence" value="ECO:0007669"/>
    <property type="project" value="UniProtKB-KW"/>
</dbReference>
<dbReference type="InterPro" id="IPR004101">
    <property type="entry name" value="Mur_ligase_C"/>
</dbReference>
<keyword evidence="3 10" id="KW-0132">Cell division</keyword>
<dbReference type="Pfam" id="PF01225">
    <property type="entry name" value="Mur_ligase"/>
    <property type="match status" value="1"/>
</dbReference>
<dbReference type="Gene3D" id="3.40.1390.10">
    <property type="entry name" value="MurE/MurF, N-terminal domain"/>
    <property type="match status" value="1"/>
</dbReference>
<evidence type="ECO:0000259" key="14">
    <source>
        <dbReference type="Pfam" id="PF08245"/>
    </source>
</evidence>
<dbReference type="PANTHER" id="PTHR43024:SF1">
    <property type="entry name" value="UDP-N-ACETYLMURAMOYL-TRIPEPTIDE--D-ALANYL-D-ALANINE LIGASE"/>
    <property type="match status" value="1"/>
</dbReference>
<dbReference type="InterPro" id="IPR051046">
    <property type="entry name" value="MurCDEF_CellWall_CoF430Synth"/>
</dbReference>
<dbReference type="GO" id="GO:0071555">
    <property type="term" value="P:cell wall organization"/>
    <property type="evidence" value="ECO:0007669"/>
    <property type="project" value="UniProtKB-KW"/>
</dbReference>
<dbReference type="GO" id="GO:0005737">
    <property type="term" value="C:cytoplasm"/>
    <property type="evidence" value="ECO:0007669"/>
    <property type="project" value="UniProtKB-SubCell"/>
</dbReference>
<protein>
    <recommendedName>
        <fullName evidence="10 11">UDP-N-acetylmuramoyl-tripeptide--D-alanyl-D-alanine ligase</fullName>
        <ecNumber evidence="10 11">6.3.2.10</ecNumber>
    </recommendedName>
    <alternativeName>
        <fullName evidence="10">D-alanyl-D-alanine-adding enzyme</fullName>
    </alternativeName>
</protein>
<feature type="domain" description="Mur ligase N-terminal catalytic" evidence="12">
    <location>
        <begin position="32"/>
        <end position="106"/>
    </location>
</feature>
<dbReference type="InterPro" id="IPR005863">
    <property type="entry name" value="UDP-N-AcMur_synth"/>
</dbReference>
<dbReference type="HAMAP" id="MF_02019">
    <property type="entry name" value="MurF"/>
    <property type="match status" value="1"/>
</dbReference>
<evidence type="ECO:0000256" key="2">
    <source>
        <dbReference type="ARBA" id="ARBA00022598"/>
    </source>
</evidence>
<sequence length="463" mass="51345">MKVKEMITRTLRDIQSMVDGRGLANEFFDITVYGVSTDTRTIQQGNLYVPLKGAKFNGHAFVQDAIDKGASAVLWAETEGTPPKDVPVIIVDDTLRALQRLAHRYRKQLSVKVIGITGSNGKTTTKDMIAALLATTYKVQKTEGNLNNHIGVPLTLLRLEEDTEMAVVEMGMSNFGEIELLSNIAEPDAAVITNIGESHLQELGSREGIAQAKLEILSGLKKNGLFVYHGDEPLLVNRVPDLPLPEHVLRFGQGSDNDYYPKAVHVQANGTTFTVHQAPNRSFFLPILGKHHVYNALAAIAVARFFHVSWEKIQEAFSQLQVTRMRMELIETKKGWTIINDAYNANPTSMKAALQLLHELTGYEKKIAVLGDMLELGDQEVEFHREIGAMLRPEMVDYVFTYGALARHIALAAQPFFPDGRVKAYEDKQSLAKDLLAVVSSGDVILLKASRGMKLEELLPDLQ</sequence>
<dbReference type="GO" id="GO:0009252">
    <property type="term" value="P:peptidoglycan biosynthetic process"/>
    <property type="evidence" value="ECO:0007669"/>
    <property type="project" value="UniProtKB-UniRule"/>
</dbReference>